<dbReference type="Proteomes" id="UP001302374">
    <property type="component" value="Chromosome"/>
</dbReference>
<dbReference type="InterPro" id="IPR050553">
    <property type="entry name" value="Thioredoxin_ResA/DsbE_sf"/>
</dbReference>
<sequence>MKKMKVIVAVFAVLSMFYNGRAQDVKVEKTDTLGNGQVRKTIKVEIKNAEDLQNLVKAIGGNVQVMNKSVVNQPKIQVKKVSPEDRPMESNNGKQLWAKSYLNRAAPQLKVEKWLTEVPDTEGKFVLIDFWGPSCSPCRKSIPDLNRFSKQFKDKLVVIGVSLNKEEQVRAMKEPVIEYYSAIDTKKEYIGKFEIKGYPHAILLDTRGIVRWEGNPVLSGHELTAEVIENLITKYDYEDGGVQRAWAKPFLGEKAPELPVKEWFPKEPNVKGKFVLRDFFSFMCGPCRKAIPKLNEWSKKFADELIVVGCAKDGINRLRQIEPKIEYYLASEPEGKIWNTMELHVLSYVQLIDPKGIVRWEGLCTDLTTKKIQEIIAKYK</sequence>
<dbReference type="Proteomes" id="UP000576368">
    <property type="component" value="Unassembled WGS sequence"/>
</dbReference>
<evidence type="ECO:0000313" key="4">
    <source>
        <dbReference type="EMBL" id="WOF14298.1"/>
    </source>
</evidence>
<protein>
    <submittedName>
        <fullName evidence="4">Redoxin domain-containing protein</fullName>
    </submittedName>
    <submittedName>
        <fullName evidence="3">Thiol-disulfide isomerase/thioredoxin</fullName>
    </submittedName>
</protein>
<gene>
    <name evidence="4" type="ORF">F1644_19465</name>
    <name evidence="3" type="ORF">GGR15_002836</name>
</gene>
<dbReference type="GeneID" id="86893522"/>
<reference evidence="3 5" key="2">
    <citation type="submission" date="2020-03" db="EMBL/GenBank/DDBJ databases">
        <title>Genomic Encyclopedia of Type Strains, Phase IV (KMG-IV): sequencing the most valuable type-strain genomes for metagenomic binning, comparative biology and taxonomic classification.</title>
        <authorList>
            <person name="Goeker M."/>
        </authorList>
    </citation>
    <scope>NUCLEOTIDE SEQUENCE [LARGE SCALE GENOMIC DNA]</scope>
    <source>
        <strain evidence="3 5">DSM 105722</strain>
    </source>
</reference>
<dbReference type="EMBL" id="CP043839">
    <property type="protein sequence ID" value="WOF14298.1"/>
    <property type="molecule type" value="Genomic_DNA"/>
</dbReference>
<name>A0A7X5YDP6_9BACT</name>
<keyword evidence="3" id="KW-0413">Isomerase</keyword>
<dbReference type="AlphaFoldDB" id="A0A7X5YDP6"/>
<dbReference type="CDD" id="cd02966">
    <property type="entry name" value="TlpA_like_family"/>
    <property type="match status" value="1"/>
</dbReference>
<dbReference type="PROSITE" id="PS51352">
    <property type="entry name" value="THIOREDOXIN_2"/>
    <property type="match status" value="2"/>
</dbReference>
<dbReference type="PANTHER" id="PTHR42852">
    <property type="entry name" value="THIOL:DISULFIDE INTERCHANGE PROTEIN DSBE"/>
    <property type="match status" value="1"/>
</dbReference>
<keyword evidence="1" id="KW-0732">Signal</keyword>
<dbReference type="Pfam" id="PF00578">
    <property type="entry name" value="AhpC-TSA"/>
    <property type="match status" value="1"/>
</dbReference>
<keyword evidence="6" id="KW-1185">Reference proteome</keyword>
<dbReference type="InterPro" id="IPR013766">
    <property type="entry name" value="Thioredoxin_domain"/>
</dbReference>
<evidence type="ECO:0000256" key="1">
    <source>
        <dbReference type="SAM" id="SignalP"/>
    </source>
</evidence>
<feature type="signal peptide" evidence="1">
    <location>
        <begin position="1"/>
        <end position="22"/>
    </location>
</feature>
<dbReference type="SUPFAM" id="SSF52833">
    <property type="entry name" value="Thioredoxin-like"/>
    <property type="match status" value="2"/>
</dbReference>
<dbReference type="GO" id="GO:0016853">
    <property type="term" value="F:isomerase activity"/>
    <property type="evidence" value="ECO:0007669"/>
    <property type="project" value="UniProtKB-KW"/>
</dbReference>
<dbReference type="GO" id="GO:0016209">
    <property type="term" value="F:antioxidant activity"/>
    <property type="evidence" value="ECO:0007669"/>
    <property type="project" value="InterPro"/>
</dbReference>
<dbReference type="RefSeq" id="WP_118304958.1">
    <property type="nucleotide sequence ID" value="NZ_BMPA01000010.1"/>
</dbReference>
<evidence type="ECO:0000313" key="5">
    <source>
        <dbReference type="Proteomes" id="UP000576368"/>
    </source>
</evidence>
<dbReference type="PANTHER" id="PTHR42852:SF13">
    <property type="entry name" value="PROTEIN DIPZ"/>
    <property type="match status" value="1"/>
</dbReference>
<feature type="chain" id="PRO_5030770879" evidence="1">
    <location>
        <begin position="23"/>
        <end position="380"/>
    </location>
</feature>
<feature type="domain" description="Thioredoxin" evidence="2">
    <location>
        <begin position="249"/>
        <end position="380"/>
    </location>
</feature>
<dbReference type="InterPro" id="IPR036249">
    <property type="entry name" value="Thioredoxin-like_sf"/>
</dbReference>
<proteinExistence type="predicted"/>
<dbReference type="GO" id="GO:0016491">
    <property type="term" value="F:oxidoreductase activity"/>
    <property type="evidence" value="ECO:0007669"/>
    <property type="project" value="InterPro"/>
</dbReference>
<dbReference type="InterPro" id="IPR000866">
    <property type="entry name" value="AhpC/TSA"/>
</dbReference>
<evidence type="ECO:0000313" key="6">
    <source>
        <dbReference type="Proteomes" id="UP001302374"/>
    </source>
</evidence>
<dbReference type="EMBL" id="JAATLI010000010">
    <property type="protein sequence ID" value="NJC19204.1"/>
    <property type="molecule type" value="Genomic_DNA"/>
</dbReference>
<reference evidence="4 6" key="1">
    <citation type="submission" date="2019-09" db="EMBL/GenBank/DDBJ databases">
        <title>Butyricimonas paravirosa DSM 105722 (=214-4 = JCM 18677 = CCUG 65563).</title>
        <authorList>
            <person name="Le Roy T."/>
            <person name="Cani P.D."/>
        </authorList>
    </citation>
    <scope>NUCLEOTIDE SEQUENCE [LARGE SCALE GENOMIC DNA]</scope>
    <source>
        <strain evidence="4 6">DSM 105722</strain>
    </source>
</reference>
<organism evidence="3 5">
    <name type="scientific">Butyricimonas paravirosa</name>
    <dbReference type="NCBI Taxonomy" id="1472417"/>
    <lineage>
        <taxon>Bacteria</taxon>
        <taxon>Pseudomonadati</taxon>
        <taxon>Bacteroidota</taxon>
        <taxon>Bacteroidia</taxon>
        <taxon>Bacteroidales</taxon>
        <taxon>Odoribacteraceae</taxon>
        <taxon>Butyricimonas</taxon>
    </lineage>
</organism>
<feature type="domain" description="Thioredoxin" evidence="2">
    <location>
        <begin position="76"/>
        <end position="233"/>
    </location>
</feature>
<accession>A0A7X5YDP6</accession>
<evidence type="ECO:0000313" key="3">
    <source>
        <dbReference type="EMBL" id="NJC19204.1"/>
    </source>
</evidence>
<dbReference type="Gene3D" id="3.40.30.10">
    <property type="entry name" value="Glutaredoxin"/>
    <property type="match status" value="2"/>
</dbReference>
<evidence type="ECO:0000259" key="2">
    <source>
        <dbReference type="PROSITE" id="PS51352"/>
    </source>
</evidence>